<feature type="transmembrane region" description="Helical" evidence="8">
    <location>
        <begin position="169"/>
        <end position="191"/>
    </location>
</feature>
<dbReference type="FunFam" id="1.20.81.30:FF:000001">
    <property type="entry name" value="Type II secretion system protein F"/>
    <property type="match status" value="2"/>
</dbReference>
<dbReference type="EMBL" id="LAZR01013735">
    <property type="protein sequence ID" value="KKM20590.1"/>
    <property type="molecule type" value="Genomic_DNA"/>
</dbReference>
<sequence length="401" mass="44813">MESFEYTAQNLEGREKKGRKKAESEHEVYAWLNEQGLVPIEVKHASKTIHLKKTMYIGNRTKPSELAAFCWQLSTMIEGGVLITEAIDTVAEDVENLSFKHTLALVSDHIKKGESLSTSVSRYPKVFNKLFRAMIMAGESSGSLYVILERLAEHFDRKDKFDKKLNGALAYPVFTLSFVFIILVIMMTLIVPKFRLIFDGMGNELPAFTREFLNFYDAAAAQIHYIVVGTAIIIGLCIAYNKTRQGHTRLCLMMLRMPMIGRLIVQAFISTFCRTMATLLAAGVSIIEAFDILSEMTNNDVIKKAILHSKNCMIEGASIHMALSGNGFFPNMVTRMVQVGEKTGSLPKSMNRASIFYETKMDATITTMLNLLGPTVIVVIGLIVLVIVVALYLPIFSMSDF</sequence>
<keyword evidence="3" id="KW-1003">Cell membrane</keyword>
<dbReference type="InterPro" id="IPR003004">
    <property type="entry name" value="GspF/PilC"/>
</dbReference>
<evidence type="ECO:0000256" key="3">
    <source>
        <dbReference type="ARBA" id="ARBA00022475"/>
    </source>
</evidence>
<evidence type="ECO:0000259" key="9">
    <source>
        <dbReference type="Pfam" id="PF00482"/>
    </source>
</evidence>
<keyword evidence="6 8" id="KW-1133">Transmembrane helix</keyword>
<dbReference type="InterPro" id="IPR018076">
    <property type="entry name" value="T2SS_GspF_dom"/>
</dbReference>
<proteinExistence type="inferred from homology"/>
<dbReference type="AlphaFoldDB" id="A0A0F9KYM6"/>
<dbReference type="InterPro" id="IPR042094">
    <property type="entry name" value="T2SS_GspF_sf"/>
</dbReference>
<keyword evidence="7 8" id="KW-0472">Membrane</keyword>
<dbReference type="PRINTS" id="PR00812">
    <property type="entry name" value="BCTERIALGSPF"/>
</dbReference>
<keyword evidence="5 8" id="KW-0812">Transmembrane</keyword>
<evidence type="ECO:0000256" key="2">
    <source>
        <dbReference type="ARBA" id="ARBA00005745"/>
    </source>
</evidence>
<accession>A0A0F9KYM6</accession>
<evidence type="ECO:0000256" key="6">
    <source>
        <dbReference type="ARBA" id="ARBA00022989"/>
    </source>
</evidence>
<evidence type="ECO:0000256" key="5">
    <source>
        <dbReference type="ARBA" id="ARBA00022692"/>
    </source>
</evidence>
<dbReference type="Pfam" id="PF00482">
    <property type="entry name" value="T2SSF"/>
    <property type="match status" value="2"/>
</dbReference>
<dbReference type="PANTHER" id="PTHR30012:SF0">
    <property type="entry name" value="TYPE II SECRETION SYSTEM PROTEIN F-RELATED"/>
    <property type="match status" value="1"/>
</dbReference>
<feature type="domain" description="Type II secretion system protein GspF" evidence="9">
    <location>
        <begin position="69"/>
        <end position="192"/>
    </location>
</feature>
<dbReference type="Gene3D" id="1.20.81.30">
    <property type="entry name" value="Type II secretion system (T2SS), domain F"/>
    <property type="match status" value="2"/>
</dbReference>
<feature type="transmembrane region" description="Helical" evidence="8">
    <location>
        <begin position="223"/>
        <end position="242"/>
    </location>
</feature>
<comment type="subcellular location">
    <subcellularLocation>
        <location evidence="1">Cell inner membrane</location>
        <topology evidence="1">Multi-pass membrane protein</topology>
    </subcellularLocation>
</comment>
<evidence type="ECO:0000256" key="8">
    <source>
        <dbReference type="SAM" id="Phobius"/>
    </source>
</evidence>
<keyword evidence="4" id="KW-0997">Cell inner membrane</keyword>
<comment type="caution">
    <text evidence="10">The sequence shown here is derived from an EMBL/GenBank/DDBJ whole genome shotgun (WGS) entry which is preliminary data.</text>
</comment>
<feature type="transmembrane region" description="Helical" evidence="8">
    <location>
        <begin position="371"/>
        <end position="393"/>
    </location>
</feature>
<evidence type="ECO:0000256" key="7">
    <source>
        <dbReference type="ARBA" id="ARBA00023136"/>
    </source>
</evidence>
<evidence type="ECO:0000313" key="10">
    <source>
        <dbReference type="EMBL" id="KKM20590.1"/>
    </source>
</evidence>
<name>A0A0F9KYM6_9ZZZZ</name>
<evidence type="ECO:0000256" key="4">
    <source>
        <dbReference type="ARBA" id="ARBA00022519"/>
    </source>
</evidence>
<dbReference type="PANTHER" id="PTHR30012">
    <property type="entry name" value="GENERAL SECRETION PATHWAY PROTEIN"/>
    <property type="match status" value="1"/>
</dbReference>
<protein>
    <recommendedName>
        <fullName evidence="9">Type II secretion system protein GspF domain-containing protein</fullName>
    </recommendedName>
</protein>
<reference evidence="10" key="1">
    <citation type="journal article" date="2015" name="Nature">
        <title>Complex archaea that bridge the gap between prokaryotes and eukaryotes.</title>
        <authorList>
            <person name="Spang A."/>
            <person name="Saw J.H."/>
            <person name="Jorgensen S.L."/>
            <person name="Zaremba-Niedzwiedzka K."/>
            <person name="Martijn J."/>
            <person name="Lind A.E."/>
            <person name="van Eijk R."/>
            <person name="Schleper C."/>
            <person name="Guy L."/>
            <person name="Ettema T.J."/>
        </authorList>
    </citation>
    <scope>NUCLEOTIDE SEQUENCE</scope>
</reference>
<feature type="domain" description="Type II secretion system protein GspF" evidence="9">
    <location>
        <begin position="272"/>
        <end position="394"/>
    </location>
</feature>
<evidence type="ECO:0000256" key="1">
    <source>
        <dbReference type="ARBA" id="ARBA00004429"/>
    </source>
</evidence>
<gene>
    <name evidence="10" type="ORF">LCGC14_1643940</name>
</gene>
<organism evidence="10">
    <name type="scientific">marine sediment metagenome</name>
    <dbReference type="NCBI Taxonomy" id="412755"/>
    <lineage>
        <taxon>unclassified sequences</taxon>
        <taxon>metagenomes</taxon>
        <taxon>ecological metagenomes</taxon>
    </lineage>
</organism>
<dbReference type="GO" id="GO:0005886">
    <property type="term" value="C:plasma membrane"/>
    <property type="evidence" value="ECO:0007669"/>
    <property type="project" value="UniProtKB-SubCell"/>
</dbReference>
<comment type="similarity">
    <text evidence="2">Belongs to the GSP F family.</text>
</comment>